<gene>
    <name evidence="3" type="ORF">Forpi1262_v015328</name>
</gene>
<protein>
    <submittedName>
        <fullName evidence="3">Uncharacterized protein</fullName>
    </submittedName>
</protein>
<accession>A0A8J5U0K9</accession>
<comment type="caution">
    <text evidence="3">The sequence shown here is derived from an EMBL/GenBank/DDBJ whole genome shotgun (WGS) entry which is preliminary data.</text>
</comment>
<evidence type="ECO:0000256" key="1">
    <source>
        <dbReference type="SAM" id="Phobius"/>
    </source>
</evidence>
<evidence type="ECO:0000313" key="4">
    <source>
        <dbReference type="Proteomes" id="UP000693942"/>
    </source>
</evidence>
<name>A0A8J5U0K9_FUSOX</name>
<feature type="transmembrane region" description="Helical" evidence="1">
    <location>
        <begin position="36"/>
        <end position="57"/>
    </location>
</feature>
<dbReference type="EMBL" id="JAELUR010000015">
    <property type="protein sequence ID" value="KAG7423650.1"/>
    <property type="molecule type" value="Genomic_DNA"/>
</dbReference>
<keyword evidence="1" id="KW-0812">Transmembrane</keyword>
<proteinExistence type="predicted"/>
<keyword evidence="1" id="KW-0472">Membrane</keyword>
<organism evidence="3 4">
    <name type="scientific">Fusarium oxysporum f. sp. raphani</name>
    <dbReference type="NCBI Taxonomy" id="96318"/>
    <lineage>
        <taxon>Eukaryota</taxon>
        <taxon>Fungi</taxon>
        <taxon>Dikarya</taxon>
        <taxon>Ascomycota</taxon>
        <taxon>Pezizomycotina</taxon>
        <taxon>Sordariomycetes</taxon>
        <taxon>Hypocreomycetidae</taxon>
        <taxon>Hypocreales</taxon>
        <taxon>Nectriaceae</taxon>
        <taxon>Fusarium</taxon>
        <taxon>Fusarium oxysporum species complex</taxon>
    </lineage>
</organism>
<keyword evidence="1" id="KW-1133">Transmembrane helix</keyword>
<evidence type="ECO:0000313" key="3">
    <source>
        <dbReference type="EMBL" id="KAG7423650.1"/>
    </source>
</evidence>
<dbReference type="Proteomes" id="UP000693942">
    <property type="component" value="Unassembled WGS sequence"/>
</dbReference>
<feature type="chain" id="PRO_5035328192" evidence="2">
    <location>
        <begin position="20"/>
        <end position="74"/>
    </location>
</feature>
<evidence type="ECO:0000256" key="2">
    <source>
        <dbReference type="SAM" id="SignalP"/>
    </source>
</evidence>
<reference evidence="3" key="1">
    <citation type="submission" date="2021-04" db="EMBL/GenBank/DDBJ databases">
        <title>First draft genome resource for Brassicaceae pathogens Fusarium oxysporum f. sp. raphani and Fusarium oxysporum f. sp. rapae.</title>
        <authorList>
            <person name="Asai S."/>
        </authorList>
    </citation>
    <scope>NUCLEOTIDE SEQUENCE</scope>
    <source>
        <strain evidence="3">Tf1262</strain>
    </source>
</reference>
<sequence>MKILAQMAIVFLPASLVASLFSSTIVDDLEDGVSHIALYLEITLPLLLATVVVLVLLEKGLPKRTWLQRLVSRE</sequence>
<dbReference type="AlphaFoldDB" id="A0A8J5U0K9"/>
<keyword evidence="2" id="KW-0732">Signal</keyword>
<feature type="signal peptide" evidence="2">
    <location>
        <begin position="1"/>
        <end position="19"/>
    </location>
</feature>